<keyword evidence="4" id="KW-1185">Reference proteome</keyword>
<dbReference type="Proteomes" id="UP001501414">
    <property type="component" value="Unassembled WGS sequence"/>
</dbReference>
<feature type="transmembrane region" description="Helical" evidence="2">
    <location>
        <begin position="405"/>
        <end position="431"/>
    </location>
</feature>
<accession>A0ABN1XEW3</accession>
<feature type="transmembrane region" description="Helical" evidence="2">
    <location>
        <begin position="305"/>
        <end position="326"/>
    </location>
</feature>
<dbReference type="EMBL" id="BAAAJK010000001">
    <property type="protein sequence ID" value="GAA1378799.1"/>
    <property type="molecule type" value="Genomic_DNA"/>
</dbReference>
<evidence type="ECO:0008006" key="5">
    <source>
        <dbReference type="Google" id="ProtNLM"/>
    </source>
</evidence>
<feature type="transmembrane region" description="Helical" evidence="2">
    <location>
        <begin position="477"/>
        <end position="502"/>
    </location>
</feature>
<evidence type="ECO:0000256" key="1">
    <source>
        <dbReference type="SAM" id="MobiDB-lite"/>
    </source>
</evidence>
<feature type="compositionally biased region" description="Pro residues" evidence="1">
    <location>
        <begin position="59"/>
        <end position="72"/>
    </location>
</feature>
<keyword evidence="2" id="KW-0472">Membrane</keyword>
<comment type="caution">
    <text evidence="3">The sequence shown here is derived from an EMBL/GenBank/DDBJ whole genome shotgun (WGS) entry which is preliminary data.</text>
</comment>
<sequence>MSQVGPARSRRGAGAPGPGQPPGPQAPDGDGTRALPARRTRSGVDTRDPYADPATAALPPAPPSAAPPPAVPPTGRHADRGPGAGAPPGPDTGPDAPTQRLEIAHARVRSRQLAEQRTEYLPVVGLRGPGENPPPPPTDRTGGPGDDGDGDGDGPGGHSRNGGIGDGIALTLCSAFGSVAGLLGVLIAARIMPQAEVGRASEFVSAFQLIGGIAQLNLGLGLMRWLPGAGRKSVRLTFGALLLIMPLSGLIGLVYGVIVPRIAETAGGGSIGLGLLVLVLTCAGWGVFVVHDFVMVAIGKPWVAVWRNGTFAVVRIVLLLALGASLHSQAMVLSWAIPVVLWVAAGTAMLWYMTRRFAAAGGPGIVPSRAEAIAFLAPTALAQCGNALLYNQVPLFANIRMGNEVGAVFFICWQAVTVIDLAATFFTNSLAVQTAREPHRAEEFARLARRRMIILFVPVLGLGAALGYPVLSLLGEGYAAGAPALAVLMVGLLFRLIVVFELARRQADGDGMGYAKIQLLNTGMVVVFAGLVPLPEAGTVSVSMMMLPMVLGYVGAQLLCALALRFVPAWNRRSTSEVKS</sequence>
<feature type="transmembrane region" description="Helical" evidence="2">
    <location>
        <begin position="238"/>
        <end position="259"/>
    </location>
</feature>
<feature type="transmembrane region" description="Helical" evidence="2">
    <location>
        <begin position="514"/>
        <end position="534"/>
    </location>
</feature>
<gene>
    <name evidence="3" type="ORF">GCM10009613_00480</name>
</gene>
<feature type="transmembrane region" description="Helical" evidence="2">
    <location>
        <begin position="168"/>
        <end position="191"/>
    </location>
</feature>
<evidence type="ECO:0000256" key="2">
    <source>
        <dbReference type="SAM" id="Phobius"/>
    </source>
</evidence>
<evidence type="ECO:0000313" key="4">
    <source>
        <dbReference type="Proteomes" id="UP001501414"/>
    </source>
</evidence>
<feature type="transmembrane region" description="Helical" evidence="2">
    <location>
        <begin position="546"/>
        <end position="567"/>
    </location>
</feature>
<feature type="transmembrane region" description="Helical" evidence="2">
    <location>
        <begin position="203"/>
        <end position="226"/>
    </location>
</feature>
<reference evidence="3 4" key="1">
    <citation type="journal article" date="2019" name="Int. J. Syst. Evol. Microbiol.">
        <title>The Global Catalogue of Microorganisms (GCM) 10K type strain sequencing project: providing services to taxonomists for standard genome sequencing and annotation.</title>
        <authorList>
            <consortium name="The Broad Institute Genomics Platform"/>
            <consortium name="The Broad Institute Genome Sequencing Center for Infectious Disease"/>
            <person name="Wu L."/>
            <person name="Ma J."/>
        </authorList>
    </citation>
    <scope>NUCLEOTIDE SEQUENCE [LARGE SCALE GENOMIC DNA]</scope>
    <source>
        <strain evidence="3 4">JCM 11896</strain>
    </source>
</reference>
<dbReference type="RefSeq" id="WP_344017432.1">
    <property type="nucleotide sequence ID" value="NZ_BAAAJK010000001.1"/>
</dbReference>
<keyword evidence="2" id="KW-1133">Transmembrane helix</keyword>
<keyword evidence="2" id="KW-0812">Transmembrane</keyword>
<feature type="region of interest" description="Disordered" evidence="1">
    <location>
        <begin position="1"/>
        <end position="161"/>
    </location>
</feature>
<name>A0ABN1XEW3_9PSEU</name>
<feature type="transmembrane region" description="Helical" evidence="2">
    <location>
        <begin position="452"/>
        <end position="471"/>
    </location>
</feature>
<proteinExistence type="predicted"/>
<organism evidence="3 4">
    <name type="scientific">Pseudonocardia kongjuensis</name>
    <dbReference type="NCBI Taxonomy" id="102227"/>
    <lineage>
        <taxon>Bacteria</taxon>
        <taxon>Bacillati</taxon>
        <taxon>Actinomycetota</taxon>
        <taxon>Actinomycetes</taxon>
        <taxon>Pseudonocardiales</taxon>
        <taxon>Pseudonocardiaceae</taxon>
        <taxon>Pseudonocardia</taxon>
    </lineage>
</organism>
<feature type="transmembrane region" description="Helical" evidence="2">
    <location>
        <begin position="271"/>
        <end position="298"/>
    </location>
</feature>
<evidence type="ECO:0000313" key="3">
    <source>
        <dbReference type="EMBL" id="GAA1378799.1"/>
    </source>
</evidence>
<feature type="transmembrane region" description="Helical" evidence="2">
    <location>
        <begin position="332"/>
        <end position="352"/>
    </location>
</feature>
<protein>
    <recommendedName>
        <fullName evidence="5">O-antigen/teichoic acid export membrane protein</fullName>
    </recommendedName>
</protein>